<evidence type="ECO:0000313" key="12">
    <source>
        <dbReference type="Proteomes" id="UP000625711"/>
    </source>
</evidence>
<sequence>MNGDEFTYERTKNTKFVGFLKFLMICSGTWPYQWTDNIILKKLYSFFYFIPTAAFALFCISLPLEIFINSTVSTENIYLNSGFAVDVTKIVIRVIIITKNKLFDIIKDIMSNEKILYKTNDWDAIECYLGYVRSLKFKLITLFITTMKTCITFILIEVYNNIETNKIHVAKNETIESPLLYPLYIPYYSMTEQNVISESGSIGSVGYKEKENTRDILIGDEVLYILNTFVALLVILGVNVTFGFSITFMTYAAARLGVLCIRLRRLKDIAITSYGDDINLALKILIMEHQHLIGFIRILNDKISMITFAEFLFSSINCALVIVNAIKADTLTISSMYSLGYMTLLIEQIFFYASSANEIKLQSIAIIDACYESDWNTFDEETKKMLLIVMMKACKPIEISIGPFSSMTNETALMMMKACYSYVAFIKDSTI</sequence>
<feature type="transmembrane region" description="Helical" evidence="10">
    <location>
        <begin position="229"/>
        <end position="254"/>
    </location>
</feature>
<evidence type="ECO:0000256" key="3">
    <source>
        <dbReference type="ARBA" id="ARBA00022606"/>
    </source>
</evidence>
<evidence type="ECO:0000256" key="6">
    <source>
        <dbReference type="ARBA" id="ARBA00022989"/>
    </source>
</evidence>
<dbReference type="OrthoDB" id="8117390at2759"/>
<keyword evidence="12" id="KW-1185">Reference proteome</keyword>
<dbReference type="InterPro" id="IPR004117">
    <property type="entry name" value="7tm6_olfct_rcpt"/>
</dbReference>
<protein>
    <recommendedName>
        <fullName evidence="10">Odorant receptor</fullName>
    </recommendedName>
</protein>
<name>A0A834IS21_RHYFE</name>
<dbReference type="Pfam" id="PF02949">
    <property type="entry name" value="7tm_6"/>
    <property type="match status" value="1"/>
</dbReference>
<evidence type="ECO:0000256" key="5">
    <source>
        <dbReference type="ARBA" id="ARBA00022725"/>
    </source>
</evidence>
<dbReference type="AlphaFoldDB" id="A0A834IS21"/>
<dbReference type="GO" id="GO:0005549">
    <property type="term" value="F:odorant binding"/>
    <property type="evidence" value="ECO:0007669"/>
    <property type="project" value="InterPro"/>
</dbReference>
<dbReference type="PANTHER" id="PTHR21137">
    <property type="entry name" value="ODORANT RECEPTOR"/>
    <property type="match status" value="1"/>
</dbReference>
<gene>
    <name evidence="11" type="ORF">GWI33_012311</name>
</gene>
<keyword evidence="5 10" id="KW-0552">Olfaction</keyword>
<comment type="caution">
    <text evidence="10">Lacks conserved residue(s) required for the propagation of feature annotation.</text>
</comment>
<feature type="transmembrane region" description="Helical" evidence="10">
    <location>
        <begin position="16"/>
        <end position="34"/>
    </location>
</feature>
<keyword evidence="9 10" id="KW-0807">Transducer</keyword>
<comment type="caution">
    <text evidence="11">The sequence shown here is derived from an EMBL/GenBank/DDBJ whole genome shotgun (WGS) entry which is preliminary data.</text>
</comment>
<comment type="similarity">
    <text evidence="10">Belongs to the insect chemoreceptor superfamily. Heteromeric odorant receptor channel (TC 1.A.69) family.</text>
</comment>
<evidence type="ECO:0000256" key="9">
    <source>
        <dbReference type="ARBA" id="ARBA00023224"/>
    </source>
</evidence>
<proteinExistence type="inferred from homology"/>
<evidence type="ECO:0000313" key="11">
    <source>
        <dbReference type="EMBL" id="KAF7284991.1"/>
    </source>
</evidence>
<evidence type="ECO:0000256" key="4">
    <source>
        <dbReference type="ARBA" id="ARBA00022692"/>
    </source>
</evidence>
<keyword evidence="6 10" id="KW-1133">Transmembrane helix</keyword>
<reference evidence="11" key="1">
    <citation type="submission" date="2020-08" db="EMBL/GenBank/DDBJ databases">
        <title>Genome sequencing and assembly of the red palm weevil Rhynchophorus ferrugineus.</title>
        <authorList>
            <person name="Dias G.B."/>
            <person name="Bergman C.M."/>
            <person name="Manee M."/>
        </authorList>
    </citation>
    <scope>NUCLEOTIDE SEQUENCE</scope>
    <source>
        <strain evidence="11">AA-2017</strain>
        <tissue evidence="11">Whole larva</tissue>
    </source>
</reference>
<accession>A0A834IS21</accession>
<evidence type="ECO:0000256" key="10">
    <source>
        <dbReference type="RuleBase" id="RU351113"/>
    </source>
</evidence>
<dbReference type="Proteomes" id="UP000625711">
    <property type="component" value="Unassembled WGS sequence"/>
</dbReference>
<feature type="transmembrane region" description="Helical" evidence="10">
    <location>
        <begin position="46"/>
        <end position="68"/>
    </location>
</feature>
<keyword evidence="8 10" id="KW-0675">Receptor</keyword>
<dbReference type="GO" id="GO:0007165">
    <property type="term" value="P:signal transduction"/>
    <property type="evidence" value="ECO:0007669"/>
    <property type="project" value="UniProtKB-KW"/>
</dbReference>
<dbReference type="EMBL" id="JAACXV010000062">
    <property type="protein sequence ID" value="KAF7284991.1"/>
    <property type="molecule type" value="Genomic_DNA"/>
</dbReference>
<evidence type="ECO:0000256" key="8">
    <source>
        <dbReference type="ARBA" id="ARBA00023170"/>
    </source>
</evidence>
<organism evidence="11 12">
    <name type="scientific">Rhynchophorus ferrugineus</name>
    <name type="common">Red palm weevil</name>
    <name type="synonym">Curculio ferrugineus</name>
    <dbReference type="NCBI Taxonomy" id="354439"/>
    <lineage>
        <taxon>Eukaryota</taxon>
        <taxon>Metazoa</taxon>
        <taxon>Ecdysozoa</taxon>
        <taxon>Arthropoda</taxon>
        <taxon>Hexapoda</taxon>
        <taxon>Insecta</taxon>
        <taxon>Pterygota</taxon>
        <taxon>Neoptera</taxon>
        <taxon>Endopterygota</taxon>
        <taxon>Coleoptera</taxon>
        <taxon>Polyphaga</taxon>
        <taxon>Cucujiformia</taxon>
        <taxon>Curculionidae</taxon>
        <taxon>Dryophthorinae</taxon>
        <taxon>Rhynchophorus</taxon>
    </lineage>
</organism>
<keyword evidence="7 10" id="KW-0472">Membrane</keyword>
<dbReference type="GO" id="GO:0004984">
    <property type="term" value="F:olfactory receptor activity"/>
    <property type="evidence" value="ECO:0007669"/>
    <property type="project" value="InterPro"/>
</dbReference>
<feature type="transmembrane region" description="Helical" evidence="10">
    <location>
        <begin position="139"/>
        <end position="156"/>
    </location>
</feature>
<feature type="transmembrane region" description="Helical" evidence="10">
    <location>
        <begin position="305"/>
        <end position="326"/>
    </location>
</feature>
<evidence type="ECO:0000256" key="7">
    <source>
        <dbReference type="ARBA" id="ARBA00023136"/>
    </source>
</evidence>
<evidence type="ECO:0000256" key="1">
    <source>
        <dbReference type="ARBA" id="ARBA00004651"/>
    </source>
</evidence>
<comment type="subcellular location">
    <subcellularLocation>
        <location evidence="1 10">Cell membrane</location>
        <topology evidence="1 10">Multi-pass membrane protein</topology>
    </subcellularLocation>
</comment>
<evidence type="ECO:0000256" key="2">
    <source>
        <dbReference type="ARBA" id="ARBA00022475"/>
    </source>
</evidence>
<dbReference type="PANTHER" id="PTHR21137:SF35">
    <property type="entry name" value="ODORANT RECEPTOR 19A-RELATED"/>
    <property type="match status" value="1"/>
</dbReference>
<keyword evidence="3 10" id="KW-0716">Sensory transduction</keyword>
<keyword evidence="2" id="KW-1003">Cell membrane</keyword>
<dbReference type="GO" id="GO:0005886">
    <property type="term" value="C:plasma membrane"/>
    <property type="evidence" value="ECO:0007669"/>
    <property type="project" value="UniProtKB-SubCell"/>
</dbReference>
<keyword evidence="4 10" id="KW-0812">Transmembrane</keyword>